<dbReference type="EMBL" id="JALLPJ020001325">
    <property type="protein sequence ID" value="KAL3769763.1"/>
    <property type="molecule type" value="Genomic_DNA"/>
</dbReference>
<keyword evidence="3" id="KW-1185">Reference proteome</keyword>
<sequence>MAKTTASKAKATKAAATKAKPARKSIEKSAAAAKTEDQSVFKTRAGKIQKYLAENGSNARVEINKEKPGKGNFVVRIEGRDEPILELLGMKRPFSALKELDMDDIGKDIMDALGGGGAAE</sequence>
<feature type="region of interest" description="Disordered" evidence="1">
    <location>
        <begin position="1"/>
        <end position="38"/>
    </location>
</feature>
<dbReference type="PANTHER" id="PTHR33638:SF1">
    <property type="entry name" value="SELENOPROTEIN H"/>
    <property type="match status" value="1"/>
</dbReference>
<accession>A0ABD3N374</accession>
<dbReference type="AlphaFoldDB" id="A0ABD3N374"/>
<organism evidence="2 3">
    <name type="scientific">Cyclotella atomus</name>
    <dbReference type="NCBI Taxonomy" id="382360"/>
    <lineage>
        <taxon>Eukaryota</taxon>
        <taxon>Sar</taxon>
        <taxon>Stramenopiles</taxon>
        <taxon>Ochrophyta</taxon>
        <taxon>Bacillariophyta</taxon>
        <taxon>Coscinodiscophyceae</taxon>
        <taxon>Thalassiosirophycidae</taxon>
        <taxon>Stephanodiscales</taxon>
        <taxon>Stephanodiscaceae</taxon>
        <taxon>Cyclotella</taxon>
    </lineage>
</organism>
<dbReference type="InterPro" id="IPR052674">
    <property type="entry name" value="SelWTH-like"/>
</dbReference>
<dbReference type="PANTHER" id="PTHR33638">
    <property type="entry name" value="SELENOPROTEIN H"/>
    <property type="match status" value="1"/>
</dbReference>
<reference evidence="2 3" key="1">
    <citation type="submission" date="2024-10" db="EMBL/GenBank/DDBJ databases">
        <title>Updated reference genomes for cyclostephanoid diatoms.</title>
        <authorList>
            <person name="Roberts W.R."/>
            <person name="Alverson A.J."/>
        </authorList>
    </citation>
    <scope>NUCLEOTIDE SEQUENCE [LARGE SCALE GENOMIC DNA]</scope>
    <source>
        <strain evidence="2 3">AJA010-31</strain>
    </source>
</reference>
<feature type="compositionally biased region" description="Low complexity" evidence="1">
    <location>
        <begin position="1"/>
        <end position="19"/>
    </location>
</feature>
<protein>
    <recommendedName>
        <fullName evidence="4">Selenoprotein H</fullName>
    </recommendedName>
</protein>
<evidence type="ECO:0000256" key="1">
    <source>
        <dbReference type="SAM" id="MobiDB-lite"/>
    </source>
</evidence>
<evidence type="ECO:0008006" key="4">
    <source>
        <dbReference type="Google" id="ProtNLM"/>
    </source>
</evidence>
<gene>
    <name evidence="2" type="ORF">ACHAWO_011291</name>
</gene>
<name>A0ABD3N374_9STRA</name>
<dbReference type="Proteomes" id="UP001530400">
    <property type="component" value="Unassembled WGS sequence"/>
</dbReference>
<evidence type="ECO:0000313" key="3">
    <source>
        <dbReference type="Proteomes" id="UP001530400"/>
    </source>
</evidence>
<evidence type="ECO:0000313" key="2">
    <source>
        <dbReference type="EMBL" id="KAL3769763.1"/>
    </source>
</evidence>
<proteinExistence type="predicted"/>
<comment type="caution">
    <text evidence="2">The sequence shown here is derived from an EMBL/GenBank/DDBJ whole genome shotgun (WGS) entry which is preliminary data.</text>
</comment>